<gene>
    <name evidence="3" type="ORF">JKV55_07610</name>
</gene>
<feature type="transmembrane region" description="Helical" evidence="2">
    <location>
        <begin position="21"/>
        <end position="45"/>
    </location>
</feature>
<keyword evidence="1" id="KW-0175">Coiled coil</keyword>
<proteinExistence type="predicted"/>
<evidence type="ECO:0000256" key="1">
    <source>
        <dbReference type="SAM" id="Coils"/>
    </source>
</evidence>
<comment type="caution">
    <text evidence="3">The sequence shown here is derived from an EMBL/GenBank/DDBJ whole genome shotgun (WGS) entry which is preliminary data.</text>
</comment>
<reference evidence="4" key="1">
    <citation type="submission" date="2021-01" db="EMBL/GenBank/DDBJ databases">
        <title>Genome public.</title>
        <authorList>
            <person name="Liu C."/>
            <person name="Sun Q."/>
        </authorList>
    </citation>
    <scope>NUCLEOTIDE SEQUENCE [LARGE SCALE GENOMIC DNA]</scope>
    <source>
        <strain evidence="4">CGMCC 1.18722</strain>
    </source>
</reference>
<keyword evidence="2" id="KW-1133">Transmembrane helix</keyword>
<evidence type="ECO:0000256" key="2">
    <source>
        <dbReference type="SAM" id="Phobius"/>
    </source>
</evidence>
<name>A0ABS1QQQ3_9GAMM</name>
<dbReference type="Pfam" id="PF05137">
    <property type="entry name" value="PilN"/>
    <property type="match status" value="1"/>
</dbReference>
<evidence type="ECO:0000313" key="3">
    <source>
        <dbReference type="EMBL" id="MBL1377198.1"/>
    </source>
</evidence>
<protein>
    <submittedName>
        <fullName evidence="3">Fimbrial assembly protein</fullName>
    </submittedName>
</protein>
<dbReference type="Proteomes" id="UP000638570">
    <property type="component" value="Unassembled WGS sequence"/>
</dbReference>
<dbReference type="EMBL" id="JAERTZ010000018">
    <property type="protein sequence ID" value="MBL1377198.1"/>
    <property type="molecule type" value="Genomic_DNA"/>
</dbReference>
<keyword evidence="2" id="KW-0472">Membrane</keyword>
<sequence length="192" mass="21368">MKSRVEFYQAGLKPSRERPTFAWLTRGGMLILLLWGGAFAVAAFANHRLQEQNRQLEAAVEAGAAGLAQLQQSLALLSRSQDDSQRQRLEQDIRARQRLLGVLNKESFVSYATTLKDLAQIPWQNVALQGLTLNGRHMVLRGEASRGAAVPAWIMGFEQSDSLRDHAFGRLDIRQQGEGIWSFTLHSEGATP</sequence>
<keyword evidence="4" id="KW-1185">Reference proteome</keyword>
<dbReference type="RefSeq" id="WP_202083825.1">
    <property type="nucleotide sequence ID" value="NZ_JAERTZ010000018.1"/>
</dbReference>
<organism evidence="3 4">
    <name type="scientific">Zobellella iuensis</name>
    <dbReference type="NCBI Taxonomy" id="2803811"/>
    <lineage>
        <taxon>Bacteria</taxon>
        <taxon>Pseudomonadati</taxon>
        <taxon>Pseudomonadota</taxon>
        <taxon>Gammaproteobacteria</taxon>
        <taxon>Aeromonadales</taxon>
        <taxon>Aeromonadaceae</taxon>
        <taxon>Zobellella</taxon>
    </lineage>
</organism>
<keyword evidence="2" id="KW-0812">Transmembrane</keyword>
<dbReference type="InterPro" id="IPR007813">
    <property type="entry name" value="PilN"/>
</dbReference>
<evidence type="ECO:0000313" key="4">
    <source>
        <dbReference type="Proteomes" id="UP000638570"/>
    </source>
</evidence>
<feature type="coiled-coil region" evidence="1">
    <location>
        <begin position="42"/>
        <end position="87"/>
    </location>
</feature>
<accession>A0ABS1QQQ3</accession>